<proteinExistence type="predicted"/>
<gene>
    <name evidence="2" type="ORF">MTR65_20010</name>
</gene>
<feature type="chain" id="PRO_5045091092" description="SnoaL-like domain-containing protein" evidence="1">
    <location>
        <begin position="18"/>
        <end position="157"/>
    </location>
</feature>
<evidence type="ECO:0000313" key="2">
    <source>
        <dbReference type="EMBL" id="MCJ1962973.1"/>
    </source>
</evidence>
<evidence type="ECO:0008006" key="4">
    <source>
        <dbReference type="Google" id="ProtNLM"/>
    </source>
</evidence>
<dbReference type="RefSeq" id="WP_243803366.1">
    <property type="nucleotide sequence ID" value="NZ_JALHAT010000081.1"/>
</dbReference>
<reference evidence="2" key="1">
    <citation type="submission" date="2022-03" db="EMBL/GenBank/DDBJ databases">
        <title>Identification of a novel bacterium isolated from mangrove sediments.</title>
        <authorList>
            <person name="Pan X."/>
        </authorList>
    </citation>
    <scope>NUCLEOTIDE SEQUENCE</scope>
    <source>
        <strain evidence="2">B2637</strain>
    </source>
</reference>
<keyword evidence="1" id="KW-0732">Signal</keyword>
<protein>
    <recommendedName>
        <fullName evidence="4">SnoaL-like domain-containing protein</fullName>
    </recommendedName>
</protein>
<keyword evidence="3" id="KW-1185">Reference proteome</keyword>
<sequence>MVISTFFLVVSAATASAAACDLRSDMGARELHEVLARRAVELVVTAARSDANSRDRLDQLMDPDAAFDLGAGDVGRPMGHGAEGARAVVALMKADRYRYLGWDYMDGPVDPCGEHEASIEFIASADRQVYPVTFRFHNGRVIEAKGWSRSFREGALP</sequence>
<name>A0ABT0AIE0_9SPHN</name>
<comment type="caution">
    <text evidence="2">The sequence shown here is derived from an EMBL/GenBank/DDBJ whole genome shotgun (WGS) entry which is preliminary data.</text>
</comment>
<dbReference type="EMBL" id="JALHAT010000081">
    <property type="protein sequence ID" value="MCJ1962973.1"/>
    <property type="molecule type" value="Genomic_DNA"/>
</dbReference>
<evidence type="ECO:0000256" key="1">
    <source>
        <dbReference type="SAM" id="SignalP"/>
    </source>
</evidence>
<evidence type="ECO:0000313" key="3">
    <source>
        <dbReference type="Proteomes" id="UP001162802"/>
    </source>
</evidence>
<accession>A0ABT0AIE0</accession>
<organism evidence="2 3">
    <name type="scientific">Novosphingobium mangrovi</name>
    <name type="common">ex Hu et al. 2023</name>
    <dbReference type="NCBI Taxonomy" id="2930094"/>
    <lineage>
        <taxon>Bacteria</taxon>
        <taxon>Pseudomonadati</taxon>
        <taxon>Pseudomonadota</taxon>
        <taxon>Alphaproteobacteria</taxon>
        <taxon>Sphingomonadales</taxon>
        <taxon>Sphingomonadaceae</taxon>
        <taxon>Novosphingobium</taxon>
    </lineage>
</organism>
<feature type="signal peptide" evidence="1">
    <location>
        <begin position="1"/>
        <end position="17"/>
    </location>
</feature>
<dbReference type="Proteomes" id="UP001162802">
    <property type="component" value="Unassembled WGS sequence"/>
</dbReference>